<dbReference type="RefSeq" id="WP_146849698.1">
    <property type="nucleotide sequence ID" value="NZ_BKAG01000007.1"/>
</dbReference>
<evidence type="ECO:0000256" key="1">
    <source>
        <dbReference type="SAM" id="Coils"/>
    </source>
</evidence>
<proteinExistence type="predicted"/>
<reference evidence="2 3" key="1">
    <citation type="submission" date="2019-07" db="EMBL/GenBank/DDBJ databases">
        <title>Whole genome shotgun sequence of Brevifollis gellanilyticus NBRC 108608.</title>
        <authorList>
            <person name="Hosoyama A."/>
            <person name="Uohara A."/>
            <person name="Ohji S."/>
            <person name="Ichikawa N."/>
        </authorList>
    </citation>
    <scope>NUCLEOTIDE SEQUENCE [LARGE SCALE GENOMIC DNA]</scope>
    <source>
        <strain evidence="2 3">NBRC 108608</strain>
    </source>
</reference>
<dbReference type="OrthoDB" id="199810at2"/>
<dbReference type="AlphaFoldDB" id="A0A512M5T3"/>
<accession>A0A512M5T3</accession>
<keyword evidence="3" id="KW-1185">Reference proteome</keyword>
<evidence type="ECO:0000313" key="2">
    <source>
        <dbReference type="EMBL" id="GEP42095.1"/>
    </source>
</evidence>
<feature type="coiled-coil region" evidence="1">
    <location>
        <begin position="158"/>
        <end position="213"/>
    </location>
</feature>
<organism evidence="2 3">
    <name type="scientific">Brevifollis gellanilyticus</name>
    <dbReference type="NCBI Taxonomy" id="748831"/>
    <lineage>
        <taxon>Bacteria</taxon>
        <taxon>Pseudomonadati</taxon>
        <taxon>Verrucomicrobiota</taxon>
        <taxon>Verrucomicrobiia</taxon>
        <taxon>Verrucomicrobiales</taxon>
        <taxon>Verrucomicrobiaceae</taxon>
    </lineage>
</organism>
<keyword evidence="1" id="KW-0175">Coiled coil</keyword>
<protein>
    <submittedName>
        <fullName evidence="2">Uncharacterized protein</fullName>
    </submittedName>
</protein>
<sequence length="227" mass="25816">MNLHFLIIPASILLLASCSSRKEDEVLTSPLAAPAEEEELAYIPTYSKSVLAGWPKGRSLDKHDTSRVRLDEQVHAYHVGRLPSHDRQEMHEAHTVYRLEQNARWDTRLPATPMQSRGVLLGIIEPSRNEVPKTTLIEQERQSLLAKSRQLEITMTRLNGLQGQLEKKLAAFDETEKKARDLELEIARTLAEKNEAKAALKAAEERIRELDARERLRVNSSNQSLLK</sequence>
<dbReference type="EMBL" id="BKAG01000007">
    <property type="protein sequence ID" value="GEP42095.1"/>
    <property type="molecule type" value="Genomic_DNA"/>
</dbReference>
<name>A0A512M5T3_9BACT</name>
<comment type="caution">
    <text evidence="2">The sequence shown here is derived from an EMBL/GenBank/DDBJ whole genome shotgun (WGS) entry which is preliminary data.</text>
</comment>
<dbReference type="Proteomes" id="UP000321577">
    <property type="component" value="Unassembled WGS sequence"/>
</dbReference>
<gene>
    <name evidence="2" type="ORF">BGE01nite_13860</name>
</gene>
<evidence type="ECO:0000313" key="3">
    <source>
        <dbReference type="Proteomes" id="UP000321577"/>
    </source>
</evidence>